<name>A0ABT3FIZ2_9PSED</name>
<evidence type="ECO:0000313" key="5">
    <source>
        <dbReference type="EMBL" id="MCW1248480.1"/>
    </source>
</evidence>
<keyword evidence="6" id="KW-1185">Reference proteome</keyword>
<accession>A0ABT3FIZ2</accession>
<comment type="caution">
    <text evidence="5">The sequence shown here is derived from an EMBL/GenBank/DDBJ whole genome shotgun (WGS) entry which is preliminary data.</text>
</comment>
<reference evidence="5" key="1">
    <citation type="submission" date="2022-07" db="EMBL/GenBank/DDBJ databases">
        <title>Pseudomonas agronomica sp. nov.: a novel bacterium with biotechnological application in the synthesis of biofertilizers from valorized agricultural residues.</title>
        <authorList>
            <person name="Robas M."/>
            <person name="Fernandez V.M."/>
            <person name="Luna L."/>
            <person name="Provanza A."/>
            <person name="Jimenez P.A."/>
        </authorList>
    </citation>
    <scope>NUCLEOTIDE SEQUENCE</scope>
    <source>
        <strain evidence="5">SAICEU22T</strain>
    </source>
</reference>
<dbReference type="InterPro" id="IPR011711">
    <property type="entry name" value="GntR_C"/>
</dbReference>
<evidence type="ECO:0000256" key="3">
    <source>
        <dbReference type="ARBA" id="ARBA00023163"/>
    </source>
</evidence>
<gene>
    <name evidence="5" type="ORF">OC610_28940</name>
</gene>
<proteinExistence type="predicted"/>
<dbReference type="PANTHER" id="PTHR43537">
    <property type="entry name" value="TRANSCRIPTIONAL REGULATOR, GNTR FAMILY"/>
    <property type="match status" value="1"/>
</dbReference>
<dbReference type="PANTHER" id="PTHR43537:SF5">
    <property type="entry name" value="UXU OPERON TRANSCRIPTIONAL REGULATOR"/>
    <property type="match status" value="1"/>
</dbReference>
<evidence type="ECO:0000259" key="4">
    <source>
        <dbReference type="SMART" id="SM00895"/>
    </source>
</evidence>
<dbReference type="EMBL" id="JAOSHO010001067">
    <property type="protein sequence ID" value="MCW1248480.1"/>
    <property type="molecule type" value="Genomic_DNA"/>
</dbReference>
<protein>
    <submittedName>
        <fullName evidence="5">FCD domain-containing protein</fullName>
    </submittedName>
</protein>
<dbReference type="InterPro" id="IPR008920">
    <property type="entry name" value="TF_FadR/GntR_C"/>
</dbReference>
<sequence>EAAGIAAQRATPEQLLAMREALDVANALAPTDDDRARADFEFHLQVAQCTGNSFFIDAMAHVGNTLLTVVQVKSENRTLAVREREQVYAALARRDAEAARASMRLHLINMQQRVRALTELTAQ</sequence>
<organism evidence="5 6">
    <name type="scientific">Pseudomonas agronomica</name>
    <dbReference type="NCBI Taxonomy" id="2979328"/>
    <lineage>
        <taxon>Bacteria</taxon>
        <taxon>Pseudomonadati</taxon>
        <taxon>Pseudomonadota</taxon>
        <taxon>Gammaproteobacteria</taxon>
        <taxon>Pseudomonadales</taxon>
        <taxon>Pseudomonadaceae</taxon>
        <taxon>Pseudomonas</taxon>
    </lineage>
</organism>
<dbReference type="Proteomes" id="UP001061999">
    <property type="component" value="Unassembled WGS sequence"/>
</dbReference>
<keyword evidence="3" id="KW-0804">Transcription</keyword>
<dbReference type="SMART" id="SM00895">
    <property type="entry name" value="FCD"/>
    <property type="match status" value="1"/>
</dbReference>
<dbReference type="RefSeq" id="WP_264433251.1">
    <property type="nucleotide sequence ID" value="NZ_JAOSHO010001067.1"/>
</dbReference>
<feature type="non-terminal residue" evidence="5">
    <location>
        <position position="1"/>
    </location>
</feature>
<evidence type="ECO:0000256" key="1">
    <source>
        <dbReference type="ARBA" id="ARBA00023015"/>
    </source>
</evidence>
<evidence type="ECO:0000256" key="2">
    <source>
        <dbReference type="ARBA" id="ARBA00023125"/>
    </source>
</evidence>
<dbReference type="Pfam" id="PF07729">
    <property type="entry name" value="FCD"/>
    <property type="match status" value="1"/>
</dbReference>
<evidence type="ECO:0000313" key="6">
    <source>
        <dbReference type="Proteomes" id="UP001061999"/>
    </source>
</evidence>
<dbReference type="SUPFAM" id="SSF48008">
    <property type="entry name" value="GntR ligand-binding domain-like"/>
    <property type="match status" value="1"/>
</dbReference>
<dbReference type="Gene3D" id="1.20.120.530">
    <property type="entry name" value="GntR ligand-binding domain-like"/>
    <property type="match status" value="1"/>
</dbReference>
<keyword evidence="2" id="KW-0238">DNA-binding</keyword>
<feature type="domain" description="GntR C-terminal" evidence="4">
    <location>
        <begin position="1"/>
        <end position="109"/>
    </location>
</feature>
<keyword evidence="1" id="KW-0805">Transcription regulation</keyword>